<evidence type="ECO:0000313" key="5">
    <source>
        <dbReference type="EMBL" id="GFP29979.1"/>
    </source>
</evidence>
<dbReference type="Proteomes" id="UP000588083">
    <property type="component" value="Unassembled WGS sequence"/>
</dbReference>
<feature type="domain" description="SpoVT-AbrB" evidence="2">
    <location>
        <begin position="3"/>
        <end position="48"/>
    </location>
</feature>
<comment type="caution">
    <text evidence="4">The sequence shown here is derived from an EMBL/GenBank/DDBJ whole genome shotgun (WGS) entry which is preliminary data.</text>
</comment>
<dbReference type="InterPro" id="IPR037914">
    <property type="entry name" value="SpoVT-AbrB_sf"/>
</dbReference>
<dbReference type="EMBL" id="BLSA01000212">
    <property type="protein sequence ID" value="GFP32959.1"/>
    <property type="molecule type" value="Genomic_DNA"/>
</dbReference>
<name>A0A6V8NXK7_9ACTN</name>
<dbReference type="GO" id="GO:0003677">
    <property type="term" value="F:DNA binding"/>
    <property type="evidence" value="ECO:0007669"/>
    <property type="project" value="UniProtKB-UniRule"/>
</dbReference>
<dbReference type="AlphaFoldDB" id="A0A6V8NXK7"/>
<evidence type="ECO:0000313" key="3">
    <source>
        <dbReference type="EMBL" id="GFP20347.1"/>
    </source>
</evidence>
<dbReference type="InterPro" id="IPR007159">
    <property type="entry name" value="SpoVT-AbrB_dom"/>
</dbReference>
<dbReference type="PROSITE" id="PS51740">
    <property type="entry name" value="SPOVT_ABRB"/>
    <property type="match status" value="1"/>
</dbReference>
<dbReference type="Proteomes" id="UP000585609">
    <property type="component" value="Unassembled WGS sequence"/>
</dbReference>
<evidence type="ECO:0000313" key="8">
    <source>
        <dbReference type="EMBL" id="GFP40128.1"/>
    </source>
</evidence>
<dbReference type="EMBL" id="BLSC01000437">
    <property type="protein sequence ID" value="GFP38240.1"/>
    <property type="molecule type" value="Genomic_DNA"/>
</dbReference>
<dbReference type="EMBL" id="BLRU01000377">
    <property type="protein sequence ID" value="GFP20347.1"/>
    <property type="molecule type" value="Genomic_DNA"/>
</dbReference>
<organism evidence="4 13">
    <name type="scientific">Candidatus Hakubella thermalkaliphila</name>
    <dbReference type="NCBI Taxonomy" id="2754717"/>
    <lineage>
        <taxon>Bacteria</taxon>
        <taxon>Bacillati</taxon>
        <taxon>Actinomycetota</taxon>
        <taxon>Actinomycetota incertae sedis</taxon>
        <taxon>Candidatus Hakubellales</taxon>
        <taxon>Candidatus Hakubellaceae</taxon>
        <taxon>Candidatus Hakubella</taxon>
    </lineage>
</organism>
<dbReference type="Proteomes" id="UP000568877">
    <property type="component" value="Unassembled WGS sequence"/>
</dbReference>
<reference evidence="9 10" key="1">
    <citation type="journal article" date="2020" name="Front. Microbiol.">
        <title>Single-cell genomics of novel Actinobacteria with the Wood-Ljungdahl pathway discovered in a serpentinizing system.</title>
        <authorList>
            <person name="Merino N."/>
            <person name="Kawai M."/>
            <person name="Boyd E.S."/>
            <person name="Colman D.R."/>
            <person name="McGlynn S.E."/>
            <person name="Nealson K.H."/>
            <person name="Kurokawa K."/>
            <person name="Hongoh Y."/>
        </authorList>
    </citation>
    <scope>NUCLEOTIDE SEQUENCE [LARGE SCALE GENOMIC DNA]</scope>
    <source>
        <strain evidence="3 12">S03</strain>
        <strain evidence="4 13">S09_30</strain>
        <strain evidence="5 14">S34</strain>
        <strain evidence="6 10">S42</strain>
        <strain evidence="7 9">S44</strain>
        <strain evidence="8 11">S47</strain>
    </source>
</reference>
<evidence type="ECO:0000256" key="1">
    <source>
        <dbReference type="PROSITE-ProRule" id="PRU01076"/>
    </source>
</evidence>
<dbReference type="EMBL" id="BLRZ01000034">
    <property type="protein sequence ID" value="GFP29979.1"/>
    <property type="molecule type" value="Genomic_DNA"/>
</dbReference>
<gene>
    <name evidence="3" type="ORF">HKBW3S03_01849</name>
    <name evidence="4" type="ORF">HKBW3S09_00733</name>
    <name evidence="5" type="ORF">HKBW3S34_00899</name>
    <name evidence="6" type="ORF">HKBW3S42_01268</name>
    <name evidence="7" type="ORF">HKBW3S44_01920</name>
    <name evidence="8" type="ORF">HKBW3S47_01826</name>
</gene>
<dbReference type="SMART" id="SM00966">
    <property type="entry name" value="SpoVT_AbrB"/>
    <property type="match status" value="1"/>
</dbReference>
<evidence type="ECO:0000313" key="13">
    <source>
        <dbReference type="Proteomes" id="UP000585609"/>
    </source>
</evidence>
<proteinExistence type="predicted"/>
<dbReference type="Proteomes" id="UP000561271">
    <property type="component" value="Unassembled WGS sequence"/>
</dbReference>
<dbReference type="SUPFAM" id="SSF89447">
    <property type="entry name" value="AbrB/MazE/MraZ-like"/>
    <property type="match status" value="1"/>
</dbReference>
<evidence type="ECO:0000313" key="12">
    <source>
        <dbReference type="Proteomes" id="UP000574717"/>
    </source>
</evidence>
<evidence type="ECO:0000313" key="11">
    <source>
        <dbReference type="Proteomes" id="UP000569018"/>
    </source>
</evidence>
<keyword evidence="1" id="KW-0238">DNA-binding</keyword>
<dbReference type="Proteomes" id="UP000569018">
    <property type="component" value="Unassembled WGS sequence"/>
</dbReference>
<accession>A0A6V8NXK7</accession>
<sequence length="87" mass="9419">MKELLSTVTTKGQVTIPVEIRRLLGVVAHEKVAFILEGDQVRLARKGSVVAHTAGMLKTTQPPLTAEELREAAERAIAEDVVERMGG</sequence>
<dbReference type="Proteomes" id="UP000574717">
    <property type="component" value="Unassembled WGS sequence"/>
</dbReference>
<evidence type="ECO:0000313" key="14">
    <source>
        <dbReference type="Proteomes" id="UP000588083"/>
    </source>
</evidence>
<evidence type="ECO:0000313" key="9">
    <source>
        <dbReference type="Proteomes" id="UP000561271"/>
    </source>
</evidence>
<keyword evidence="14" id="KW-1185">Reference proteome</keyword>
<dbReference type="EMBL" id="BLRW01000077">
    <property type="protein sequence ID" value="GFP23266.1"/>
    <property type="molecule type" value="Genomic_DNA"/>
</dbReference>
<dbReference type="NCBIfam" id="TIGR01439">
    <property type="entry name" value="lp_hng_hel_AbrB"/>
    <property type="match status" value="1"/>
</dbReference>
<dbReference type="EMBL" id="BLSD01000147">
    <property type="protein sequence ID" value="GFP40128.1"/>
    <property type="molecule type" value="Genomic_DNA"/>
</dbReference>
<evidence type="ECO:0000313" key="7">
    <source>
        <dbReference type="EMBL" id="GFP38240.1"/>
    </source>
</evidence>
<dbReference type="Gene3D" id="2.10.260.10">
    <property type="match status" value="1"/>
</dbReference>
<evidence type="ECO:0000313" key="10">
    <source>
        <dbReference type="Proteomes" id="UP000568877"/>
    </source>
</evidence>
<evidence type="ECO:0000313" key="6">
    <source>
        <dbReference type="EMBL" id="GFP32959.1"/>
    </source>
</evidence>
<evidence type="ECO:0000313" key="4">
    <source>
        <dbReference type="EMBL" id="GFP23266.1"/>
    </source>
</evidence>
<protein>
    <recommendedName>
        <fullName evidence="2">SpoVT-AbrB domain-containing protein</fullName>
    </recommendedName>
</protein>
<dbReference type="RefSeq" id="WP_176232252.1">
    <property type="nucleotide sequence ID" value="NZ_BLRU01000377.1"/>
</dbReference>
<evidence type="ECO:0000259" key="2">
    <source>
        <dbReference type="PROSITE" id="PS51740"/>
    </source>
</evidence>